<reference evidence="1 2" key="1">
    <citation type="submission" date="2020-11" db="EMBL/GenBank/DDBJ databases">
        <authorList>
            <person name="Wallbank WR R."/>
            <person name="Pardo Diaz C."/>
            <person name="Kozak K."/>
            <person name="Martin S."/>
            <person name="Jiggins C."/>
            <person name="Moest M."/>
            <person name="Warren A I."/>
            <person name="Generalovic N T."/>
            <person name="Byers J.R.P. K."/>
            <person name="Montejo-Kovacevich G."/>
            <person name="Yen C E."/>
        </authorList>
    </citation>
    <scope>NUCLEOTIDE SEQUENCE [LARGE SCALE GENOMIC DNA]</scope>
</reference>
<sequence length="748" mass="86130">MYAIAQESGKKQFSVVGINQLRLVSNNVAETFRQIEVLRADETGSMSNNLKNWTIRDSLFFPLGLFNNASKNKTVFVTWSHDTIITSIFKKSGNSNSLKDTYKIHLPGTIRDIIVTDFNTLCLTRTGYVYYFSSCKSLRRLENLDGVRCITATASGFAIIKVTKENRIVLETYRDFTDIAEISRGRRSFDISFDDVNLLNNSWNDENFCILSIRINTENMRFLELVAKQSLSGTEMFLFTVNNSLFGLLGERSEDGSDFSIFVIHTLASEIASIRFISEPNLILIFMKCGVLEMIFYSKLYKSLDRKVYMTGADIISSTFAENCFFYSEDFRIVKCELTYNKLEHTIEVKKMEKAISGIVAMTWVSTTKKLICLSENNIFYRVKFDEAKEGASNDEFSELNHEKMKEIEAHFSRLVNLIEEPNRIRKLIRCESQKQELMSIYKRQDMYEDLIEARLSFYKDLPELQGLTIYPISEQVLTKNTYFALVELQIRTNPIFKSGLWRLCIELLGDRCIYKSIPVTPTMLEDPLTILLQTEKGKILILPQIRVTLTSLLNVGVDFMYISMPAKVRNTNIDKLFSSKLKTLVDPNRKTVDEKIAAHSRNNALPSTSSSLEFSSRIKTPLLVTIEEIYETFDTPTDQSTESLEHKFVIYILGEQVNIEYFELENIIEITCHDPGALYYTKRFLMEKLYNDTSSDEMFSVNNPLQALQKLRVELNAKKYGHLELESMGKTLKKVYTTLRKGILTRI</sequence>
<dbReference type="FunCoup" id="A0A7R8YVK7">
    <property type="interactions" value="37"/>
</dbReference>
<gene>
    <name evidence="1" type="ORF">HERILL_LOCUS8691</name>
</gene>
<dbReference type="AlphaFoldDB" id="A0A7R8YVK7"/>
<dbReference type="OrthoDB" id="7765038at2759"/>
<accession>A0A7R8YVK7</accession>
<protein>
    <submittedName>
        <fullName evidence="1">Uncharacterized protein</fullName>
    </submittedName>
</protein>
<dbReference type="InParanoid" id="A0A7R8YVK7"/>
<dbReference type="EMBL" id="LR899011">
    <property type="protein sequence ID" value="CAD7085876.1"/>
    <property type="molecule type" value="Genomic_DNA"/>
</dbReference>
<evidence type="ECO:0000313" key="2">
    <source>
        <dbReference type="Proteomes" id="UP000594454"/>
    </source>
</evidence>
<keyword evidence="2" id="KW-1185">Reference proteome</keyword>
<dbReference type="Proteomes" id="UP000594454">
    <property type="component" value="Chromosome 3"/>
</dbReference>
<proteinExistence type="predicted"/>
<evidence type="ECO:0000313" key="1">
    <source>
        <dbReference type="EMBL" id="CAD7085876.1"/>
    </source>
</evidence>
<organism evidence="1 2">
    <name type="scientific">Hermetia illucens</name>
    <name type="common">Black soldier fly</name>
    <dbReference type="NCBI Taxonomy" id="343691"/>
    <lineage>
        <taxon>Eukaryota</taxon>
        <taxon>Metazoa</taxon>
        <taxon>Ecdysozoa</taxon>
        <taxon>Arthropoda</taxon>
        <taxon>Hexapoda</taxon>
        <taxon>Insecta</taxon>
        <taxon>Pterygota</taxon>
        <taxon>Neoptera</taxon>
        <taxon>Endopterygota</taxon>
        <taxon>Diptera</taxon>
        <taxon>Brachycera</taxon>
        <taxon>Stratiomyomorpha</taxon>
        <taxon>Stratiomyidae</taxon>
        <taxon>Hermetiinae</taxon>
        <taxon>Hermetia</taxon>
    </lineage>
</organism>
<name>A0A7R8YVK7_HERIL</name>